<evidence type="ECO:0000256" key="6">
    <source>
        <dbReference type="PROSITE-ProRule" id="PRU00169"/>
    </source>
</evidence>
<dbReference type="InterPro" id="IPR001867">
    <property type="entry name" value="OmpR/PhoB-type_DNA-bd"/>
</dbReference>
<dbReference type="GO" id="GO:0032993">
    <property type="term" value="C:protein-DNA complex"/>
    <property type="evidence" value="ECO:0007669"/>
    <property type="project" value="TreeGrafter"/>
</dbReference>
<dbReference type="InterPro" id="IPR016032">
    <property type="entry name" value="Sig_transdc_resp-reg_C-effctor"/>
</dbReference>
<dbReference type="Pfam" id="PF00486">
    <property type="entry name" value="Trans_reg_C"/>
    <property type="match status" value="1"/>
</dbReference>
<dbReference type="SMART" id="SM00862">
    <property type="entry name" value="Trans_reg_C"/>
    <property type="match status" value="1"/>
</dbReference>
<organism evidence="10 11">
    <name type="scientific">Meiothermus granaticius NBRC 107808</name>
    <dbReference type="NCBI Taxonomy" id="1227551"/>
    <lineage>
        <taxon>Bacteria</taxon>
        <taxon>Thermotogati</taxon>
        <taxon>Deinococcota</taxon>
        <taxon>Deinococci</taxon>
        <taxon>Thermales</taxon>
        <taxon>Thermaceae</taxon>
        <taxon>Meiothermus</taxon>
    </lineage>
</organism>
<dbReference type="CDD" id="cd00383">
    <property type="entry name" value="trans_reg_C"/>
    <property type="match status" value="1"/>
</dbReference>
<dbReference type="FunFam" id="3.40.50.2300:FF:000001">
    <property type="entry name" value="DNA-binding response regulator PhoB"/>
    <property type="match status" value="1"/>
</dbReference>
<dbReference type="InterPro" id="IPR001789">
    <property type="entry name" value="Sig_transdc_resp-reg_receiver"/>
</dbReference>
<dbReference type="SUPFAM" id="SSF46894">
    <property type="entry name" value="C-terminal effector domain of the bipartite response regulators"/>
    <property type="match status" value="1"/>
</dbReference>
<evidence type="ECO:0000256" key="4">
    <source>
        <dbReference type="ARBA" id="ARBA00023125"/>
    </source>
</evidence>
<gene>
    <name evidence="10" type="primary">baeR_3</name>
    <name evidence="10" type="ORF">Mgrana_01491</name>
</gene>
<evidence type="ECO:0000256" key="5">
    <source>
        <dbReference type="ARBA" id="ARBA00023163"/>
    </source>
</evidence>
<dbReference type="GO" id="GO:0000976">
    <property type="term" value="F:transcription cis-regulatory region binding"/>
    <property type="evidence" value="ECO:0007669"/>
    <property type="project" value="TreeGrafter"/>
</dbReference>
<evidence type="ECO:0000313" key="11">
    <source>
        <dbReference type="Proteomes" id="UP000266178"/>
    </source>
</evidence>
<evidence type="ECO:0000256" key="2">
    <source>
        <dbReference type="ARBA" id="ARBA00023012"/>
    </source>
</evidence>
<dbReference type="PANTHER" id="PTHR48111:SF59">
    <property type="entry name" value="TRANSCRIPTIONAL REGULATORY PROTEIN BAER"/>
    <property type="match status" value="1"/>
</dbReference>
<keyword evidence="3" id="KW-0805">Transcription regulation</keyword>
<dbReference type="InterPro" id="IPR036388">
    <property type="entry name" value="WH-like_DNA-bd_sf"/>
</dbReference>
<dbReference type="Gene3D" id="1.10.10.10">
    <property type="entry name" value="Winged helix-like DNA-binding domain superfamily/Winged helix DNA-binding domain"/>
    <property type="match status" value="1"/>
</dbReference>
<dbReference type="GO" id="GO:0005829">
    <property type="term" value="C:cytosol"/>
    <property type="evidence" value="ECO:0007669"/>
    <property type="project" value="TreeGrafter"/>
</dbReference>
<dbReference type="EMBL" id="QWLB01000017">
    <property type="protein sequence ID" value="RIH92591.1"/>
    <property type="molecule type" value="Genomic_DNA"/>
</dbReference>
<dbReference type="PROSITE" id="PS51755">
    <property type="entry name" value="OMPR_PHOB"/>
    <property type="match status" value="1"/>
</dbReference>
<evidence type="ECO:0000256" key="1">
    <source>
        <dbReference type="ARBA" id="ARBA00022553"/>
    </source>
</evidence>
<comment type="caution">
    <text evidence="10">The sequence shown here is derived from an EMBL/GenBank/DDBJ whole genome shotgun (WGS) entry which is preliminary data.</text>
</comment>
<dbReference type="AlphaFoldDB" id="A0A399FCY2"/>
<dbReference type="Gene3D" id="6.10.250.690">
    <property type="match status" value="1"/>
</dbReference>
<protein>
    <submittedName>
        <fullName evidence="10">Transcriptional regulatory protein BaeR</fullName>
    </submittedName>
</protein>
<evidence type="ECO:0000256" key="7">
    <source>
        <dbReference type="PROSITE-ProRule" id="PRU01091"/>
    </source>
</evidence>
<dbReference type="PROSITE" id="PS50110">
    <property type="entry name" value="RESPONSE_REGULATORY"/>
    <property type="match status" value="1"/>
</dbReference>
<dbReference type="Gene3D" id="3.40.50.2300">
    <property type="match status" value="1"/>
</dbReference>
<sequence length="264" mass="29723">MYRFLPRRSEATGKMSETRLAPFMKRLHYSGMTQLRGNLQKAVLVVEDEPKLAETLELYLRHEGYRTERAGDGRRALELYRALKPDLVLLDLMLPELDGLEVLRRIRSEGNTPVILVTARAEDLDKLLGLELGADDYVTKPFSPREVVARVKAVLRRSGGGESARAILRCGPLEVDPEEVMVRVQGARLDLTLAEFRLLEAMASAPRRAFTREELLAVALPESDALGRTIDVHMKNLRRKLEEAGAPGLLETVRGVGYRLWIEP</sequence>
<accession>A0A399FCY2</accession>
<evidence type="ECO:0000256" key="3">
    <source>
        <dbReference type="ARBA" id="ARBA00023015"/>
    </source>
</evidence>
<keyword evidence="5" id="KW-0804">Transcription</keyword>
<dbReference type="SMART" id="SM00448">
    <property type="entry name" value="REC"/>
    <property type="match status" value="1"/>
</dbReference>
<feature type="domain" description="OmpR/PhoB-type" evidence="9">
    <location>
        <begin position="165"/>
        <end position="262"/>
    </location>
</feature>
<dbReference type="Proteomes" id="UP000266178">
    <property type="component" value="Unassembled WGS sequence"/>
</dbReference>
<reference evidence="10 11" key="1">
    <citation type="submission" date="2018-08" db="EMBL/GenBank/DDBJ databases">
        <title>Meiothermus granaticius genome AF-68 sequencing project.</title>
        <authorList>
            <person name="Da Costa M.S."/>
            <person name="Albuquerque L."/>
            <person name="Raposo P."/>
            <person name="Froufe H.J.C."/>
            <person name="Barroso C.S."/>
            <person name="Egas C."/>
        </authorList>
    </citation>
    <scope>NUCLEOTIDE SEQUENCE [LARGE SCALE GENOMIC DNA]</scope>
    <source>
        <strain evidence="10 11">AF-68</strain>
    </source>
</reference>
<dbReference type="SUPFAM" id="SSF52172">
    <property type="entry name" value="CheY-like"/>
    <property type="match status" value="1"/>
</dbReference>
<keyword evidence="2" id="KW-0902">Two-component regulatory system</keyword>
<dbReference type="Pfam" id="PF00072">
    <property type="entry name" value="Response_reg"/>
    <property type="match status" value="1"/>
</dbReference>
<evidence type="ECO:0000259" key="8">
    <source>
        <dbReference type="PROSITE" id="PS50110"/>
    </source>
</evidence>
<dbReference type="GO" id="GO:0006355">
    <property type="term" value="P:regulation of DNA-templated transcription"/>
    <property type="evidence" value="ECO:0007669"/>
    <property type="project" value="InterPro"/>
</dbReference>
<dbReference type="PANTHER" id="PTHR48111">
    <property type="entry name" value="REGULATOR OF RPOS"/>
    <property type="match status" value="1"/>
</dbReference>
<dbReference type="GO" id="GO:0000156">
    <property type="term" value="F:phosphorelay response regulator activity"/>
    <property type="evidence" value="ECO:0007669"/>
    <property type="project" value="TreeGrafter"/>
</dbReference>
<feature type="DNA-binding region" description="OmpR/PhoB-type" evidence="7">
    <location>
        <begin position="165"/>
        <end position="262"/>
    </location>
</feature>
<keyword evidence="1 6" id="KW-0597">Phosphoprotein</keyword>
<proteinExistence type="predicted"/>
<keyword evidence="11" id="KW-1185">Reference proteome</keyword>
<evidence type="ECO:0000259" key="9">
    <source>
        <dbReference type="PROSITE" id="PS51755"/>
    </source>
</evidence>
<evidence type="ECO:0000313" key="10">
    <source>
        <dbReference type="EMBL" id="RIH92591.1"/>
    </source>
</evidence>
<feature type="modified residue" description="4-aspartylphosphate" evidence="6">
    <location>
        <position position="91"/>
    </location>
</feature>
<feature type="domain" description="Response regulatory" evidence="8">
    <location>
        <begin position="42"/>
        <end position="155"/>
    </location>
</feature>
<name>A0A399FCY2_9DEIN</name>
<dbReference type="InterPro" id="IPR039420">
    <property type="entry name" value="WalR-like"/>
</dbReference>
<keyword evidence="4 7" id="KW-0238">DNA-binding</keyword>
<dbReference type="InterPro" id="IPR011006">
    <property type="entry name" value="CheY-like_superfamily"/>
</dbReference>